<dbReference type="PANTHER" id="PTHR30273:SF2">
    <property type="entry name" value="PROTEIN FECR"/>
    <property type="match status" value="1"/>
</dbReference>
<dbReference type="InterPro" id="IPR012373">
    <property type="entry name" value="Ferrdict_sens_TM"/>
</dbReference>
<dbReference type="AlphaFoldDB" id="A0A4D6XJK0"/>
<dbReference type="Gene3D" id="2.60.120.1440">
    <property type="match status" value="1"/>
</dbReference>
<proteinExistence type="predicted"/>
<protein>
    <submittedName>
        <fullName evidence="4">DUF4880 domain-containing protein</fullName>
    </submittedName>
</protein>
<feature type="domain" description="FecR N-terminal" evidence="3">
    <location>
        <begin position="12"/>
        <end position="52"/>
    </location>
</feature>
<evidence type="ECO:0000256" key="1">
    <source>
        <dbReference type="SAM" id="Phobius"/>
    </source>
</evidence>
<dbReference type="PANTHER" id="PTHR30273">
    <property type="entry name" value="PERIPLASMIC SIGNAL SENSOR AND SIGMA FACTOR ACTIVATOR FECR-RELATED"/>
    <property type="match status" value="1"/>
</dbReference>
<feature type="transmembrane region" description="Helical" evidence="1">
    <location>
        <begin position="80"/>
        <end position="97"/>
    </location>
</feature>
<gene>
    <name evidence="4" type="ORF">E6B08_26500</name>
</gene>
<feature type="domain" description="FecR protein" evidence="2">
    <location>
        <begin position="106"/>
        <end position="196"/>
    </location>
</feature>
<organism evidence="4 5">
    <name type="scientific">Pseudomonas putida</name>
    <name type="common">Arthrobacter siderocapsulatus</name>
    <dbReference type="NCBI Taxonomy" id="303"/>
    <lineage>
        <taxon>Bacteria</taxon>
        <taxon>Pseudomonadati</taxon>
        <taxon>Pseudomonadota</taxon>
        <taxon>Gammaproteobacteria</taxon>
        <taxon>Pseudomonadales</taxon>
        <taxon>Pseudomonadaceae</taxon>
        <taxon>Pseudomonas</taxon>
    </lineage>
</organism>
<dbReference type="GO" id="GO:0016989">
    <property type="term" value="F:sigma factor antagonist activity"/>
    <property type="evidence" value="ECO:0007669"/>
    <property type="project" value="TreeGrafter"/>
</dbReference>
<name>A0A4D6XJK0_PSEPU</name>
<evidence type="ECO:0000259" key="2">
    <source>
        <dbReference type="Pfam" id="PF04773"/>
    </source>
</evidence>
<dbReference type="Pfam" id="PF04773">
    <property type="entry name" value="FecR"/>
    <property type="match status" value="1"/>
</dbReference>
<keyword evidence="1" id="KW-1133">Transmembrane helix</keyword>
<dbReference type="InterPro" id="IPR006860">
    <property type="entry name" value="FecR"/>
</dbReference>
<dbReference type="PIRSF" id="PIRSF018266">
    <property type="entry name" value="FecR"/>
    <property type="match status" value="1"/>
</dbReference>
<evidence type="ECO:0000313" key="4">
    <source>
        <dbReference type="EMBL" id="QCI15574.1"/>
    </source>
</evidence>
<dbReference type="InterPro" id="IPR032623">
    <property type="entry name" value="FecR_N"/>
</dbReference>
<dbReference type="RefSeq" id="WP_136917496.1">
    <property type="nucleotide sequence ID" value="NZ_CP039371.1"/>
</dbReference>
<keyword evidence="1" id="KW-0812">Transmembrane</keyword>
<accession>A0A4D6XJK0</accession>
<dbReference type="Proteomes" id="UP000298551">
    <property type="component" value="Chromosome"/>
</dbReference>
<dbReference type="Pfam" id="PF16220">
    <property type="entry name" value="DUF4880"/>
    <property type="match status" value="1"/>
</dbReference>
<reference evidence="5" key="1">
    <citation type="submission" date="2019-04" db="EMBL/GenBank/DDBJ databases">
        <title>Genome sequence of Pseudomonas putida 1290, an auxin catabolizing strain.</title>
        <authorList>
            <person name="Laird T.S."/>
            <person name="Leveau J.H.J."/>
        </authorList>
    </citation>
    <scope>NUCLEOTIDE SEQUENCE [LARGE SCALE GENOMIC DNA]</scope>
    <source>
        <strain evidence="5">1290</strain>
    </source>
</reference>
<dbReference type="EMBL" id="CP039371">
    <property type="protein sequence ID" value="QCI15574.1"/>
    <property type="molecule type" value="Genomic_DNA"/>
</dbReference>
<evidence type="ECO:0000313" key="5">
    <source>
        <dbReference type="Proteomes" id="UP000298551"/>
    </source>
</evidence>
<evidence type="ECO:0000259" key="3">
    <source>
        <dbReference type="Pfam" id="PF16220"/>
    </source>
</evidence>
<dbReference type="OrthoDB" id="9771237at2"/>
<keyword evidence="1" id="KW-0472">Membrane</keyword>
<sequence>MSAAQPQPDPQQEALRWFSLLRQPGCDAQTRQAFAVWCQDPLNAHAYAELEACWQQLQPATPARPRPQPIKARRSRLGKCLALLFLLVLGALAYLYWPLMQRLGSELHTDVGERRSVRLSDGSTLHLDSASAVNVDLRGRTRLLHLVQGQVDLEVMLDGRAMEIEIADARIQVLGTRLTLARRADHNELTVLSGKAMVIQGGDQRMVSSGERVTFDDARIDAVQKADGTVATAWRTGYLHAKDMPLAEALERLAAHRGQRLTLWNEQAAYRRVTATFNLDRSDETLAKLAAEQQLQLYSVLGQWLIVR</sequence>